<feature type="non-terminal residue" evidence="1">
    <location>
        <position position="1"/>
    </location>
</feature>
<gene>
    <name evidence="1" type="ORF">S01H1_41174</name>
</gene>
<evidence type="ECO:0000313" key="1">
    <source>
        <dbReference type="EMBL" id="GAG11760.1"/>
    </source>
</evidence>
<sequence length="95" mass="10902">IEQFLENYSFIELIRLDDKNWDTAVITAVNSNLNAPDVIHLISAYQADSDVIVTDDTFFISEAERYLKDEQVSKPRICKPEDCISILEEMGFTNI</sequence>
<accession>X0V0Z8</accession>
<reference evidence="1" key="1">
    <citation type="journal article" date="2014" name="Front. Microbiol.">
        <title>High frequency of phylogenetically diverse reductive dehalogenase-homologous genes in deep subseafloor sedimentary metagenomes.</title>
        <authorList>
            <person name="Kawai M."/>
            <person name="Futagami T."/>
            <person name="Toyoda A."/>
            <person name="Takaki Y."/>
            <person name="Nishi S."/>
            <person name="Hori S."/>
            <person name="Arai W."/>
            <person name="Tsubouchi T."/>
            <person name="Morono Y."/>
            <person name="Uchiyama I."/>
            <person name="Ito T."/>
            <person name="Fujiyama A."/>
            <person name="Inagaki F."/>
            <person name="Takami H."/>
        </authorList>
    </citation>
    <scope>NUCLEOTIDE SEQUENCE</scope>
    <source>
        <strain evidence="1">Expedition CK06-06</strain>
    </source>
</reference>
<organism evidence="1">
    <name type="scientific">marine sediment metagenome</name>
    <dbReference type="NCBI Taxonomy" id="412755"/>
    <lineage>
        <taxon>unclassified sequences</taxon>
        <taxon>metagenomes</taxon>
        <taxon>ecological metagenomes</taxon>
    </lineage>
</organism>
<evidence type="ECO:0008006" key="2">
    <source>
        <dbReference type="Google" id="ProtNLM"/>
    </source>
</evidence>
<protein>
    <recommendedName>
        <fullName evidence="2">PIN domain-containing protein</fullName>
    </recommendedName>
</protein>
<dbReference type="EMBL" id="BARS01026101">
    <property type="protein sequence ID" value="GAG11760.1"/>
    <property type="molecule type" value="Genomic_DNA"/>
</dbReference>
<proteinExistence type="predicted"/>
<name>X0V0Z8_9ZZZZ</name>
<comment type="caution">
    <text evidence="1">The sequence shown here is derived from an EMBL/GenBank/DDBJ whole genome shotgun (WGS) entry which is preliminary data.</text>
</comment>
<dbReference type="AlphaFoldDB" id="X0V0Z8"/>